<comment type="similarity">
    <text evidence="1">Belongs to the GSP E family.</text>
</comment>
<dbReference type="InterPro" id="IPR027417">
    <property type="entry name" value="P-loop_NTPase"/>
</dbReference>
<feature type="domain" description="Bacterial type II secretion system protein E" evidence="4">
    <location>
        <begin position="159"/>
        <end position="505"/>
    </location>
</feature>
<evidence type="ECO:0000256" key="1">
    <source>
        <dbReference type="ARBA" id="ARBA00006611"/>
    </source>
</evidence>
<name>A0AA86IXI2_9BURK</name>
<dbReference type="PANTHER" id="PTHR30258:SF2">
    <property type="entry name" value="COMG OPERON PROTEIN 1"/>
    <property type="match status" value="1"/>
</dbReference>
<dbReference type="AlphaFoldDB" id="A0AA86IXI2"/>
<dbReference type="PANTHER" id="PTHR30258">
    <property type="entry name" value="TYPE II SECRETION SYSTEM PROTEIN GSPE-RELATED"/>
    <property type="match status" value="1"/>
</dbReference>
<dbReference type="InterPro" id="IPR037257">
    <property type="entry name" value="T2SS_E_N_sf"/>
</dbReference>
<sequence>MKSLEADLMHAGLDDHQLNLLRQQHTHLRGEGRAAELGSLALRSRFINLDDLVDKESQDDSNVIGDHFTLQTILPLEFCRRFVCVPTEFSKGVLTLRCAQPLKPAQRERIHQILRAPVSALKFVPSSRQEVCDLLLRIEQSGSVNGLITVLKHEGLEAGRLRSLVYAVLKEALSLRASDIHLSRKADPDAWIAYRVDSVMRQTHLLPELLMQSLVARIKIEAGMDASNSRTAQDGRLTVEHEDRIVDFRISTQPLVDGESVVLRALDASLLPSLGALFPGQPKMTELIRSITNQTGKTGGLVFISGATGSGKSTTQYTVACGFRRDAMNVITVEDPVEYILPFAKQIQLQALVKQKAIELERSILRQDPDILIFGEIRDADSARAALAFAESGHLVISTIHANSVLQVSERFLSMIDPAHRADSEFLLAHFLRVVIHQRLVRRLCACAKPMPPKALENAQSQALRLAGGLVQPRAGARQIVGCTRCAGLGYSGRVAAHETMHVPPDEAMRGRFVRAFKSHNLELPIDLNPENGVVYTSRLQTLQTLMDQGMVDWASVMQLLGVAGD</sequence>
<protein>
    <recommendedName>
        <fullName evidence="8">Bacterial type II secretion system protein E domain-containing protein</fullName>
    </recommendedName>
</protein>
<accession>A0AA86IXI2</accession>
<gene>
    <name evidence="6" type="ORF">RGQ30_04200</name>
</gene>
<dbReference type="Gene3D" id="3.30.450.90">
    <property type="match status" value="1"/>
</dbReference>
<evidence type="ECO:0000313" key="7">
    <source>
        <dbReference type="Proteomes" id="UP001329151"/>
    </source>
</evidence>
<dbReference type="SUPFAM" id="SSF52540">
    <property type="entry name" value="P-loop containing nucleoside triphosphate hydrolases"/>
    <property type="match status" value="1"/>
</dbReference>
<evidence type="ECO:0008006" key="8">
    <source>
        <dbReference type="Google" id="ProtNLM"/>
    </source>
</evidence>
<feature type="domain" description="Type II secretion system protein GspE N-terminal" evidence="5">
    <location>
        <begin position="71"/>
        <end position="141"/>
    </location>
</feature>
<proteinExistence type="inferred from homology"/>
<dbReference type="GO" id="GO:0005524">
    <property type="term" value="F:ATP binding"/>
    <property type="evidence" value="ECO:0007669"/>
    <property type="project" value="UniProtKB-KW"/>
</dbReference>
<dbReference type="InterPro" id="IPR001482">
    <property type="entry name" value="T2SS/T4SS_dom"/>
</dbReference>
<dbReference type="GO" id="GO:0005886">
    <property type="term" value="C:plasma membrane"/>
    <property type="evidence" value="ECO:0007669"/>
    <property type="project" value="TreeGrafter"/>
</dbReference>
<evidence type="ECO:0000259" key="4">
    <source>
        <dbReference type="Pfam" id="PF00437"/>
    </source>
</evidence>
<dbReference type="InterPro" id="IPR007831">
    <property type="entry name" value="T2SS_GspE_N"/>
</dbReference>
<dbReference type="Proteomes" id="UP001329151">
    <property type="component" value="Chromosome"/>
</dbReference>
<keyword evidence="2" id="KW-0547">Nucleotide-binding</keyword>
<dbReference type="Gene3D" id="3.40.50.300">
    <property type="entry name" value="P-loop containing nucleotide triphosphate hydrolases"/>
    <property type="match status" value="1"/>
</dbReference>
<organism evidence="6 7">
    <name type="scientific">Limnobacter thiooxidans</name>
    <dbReference type="NCBI Taxonomy" id="131080"/>
    <lineage>
        <taxon>Bacteria</taxon>
        <taxon>Pseudomonadati</taxon>
        <taxon>Pseudomonadota</taxon>
        <taxon>Betaproteobacteria</taxon>
        <taxon>Burkholderiales</taxon>
        <taxon>Burkholderiaceae</taxon>
        <taxon>Limnobacter</taxon>
    </lineage>
</organism>
<dbReference type="Pfam" id="PF05157">
    <property type="entry name" value="MshEN"/>
    <property type="match status" value="1"/>
</dbReference>
<evidence type="ECO:0000256" key="3">
    <source>
        <dbReference type="ARBA" id="ARBA00022840"/>
    </source>
</evidence>
<dbReference type="RefSeq" id="WP_130558556.1">
    <property type="nucleotide sequence ID" value="NZ_AP028947.1"/>
</dbReference>
<dbReference type="KEGG" id="lto:RGQ30_04200"/>
<evidence type="ECO:0000313" key="6">
    <source>
        <dbReference type="EMBL" id="BET24919.1"/>
    </source>
</evidence>
<dbReference type="SUPFAM" id="SSF160246">
    <property type="entry name" value="EspE N-terminal domain-like"/>
    <property type="match status" value="1"/>
</dbReference>
<reference evidence="6 7" key="1">
    <citation type="submission" date="2023-10" db="EMBL/GenBank/DDBJ databases">
        <title>Complete Genome Sequence of Limnobacter thiooxidans CS-K2T, Isolated from freshwater lake sediments in Bavaria, Germany.</title>
        <authorList>
            <person name="Naruki M."/>
            <person name="Watanabe A."/>
            <person name="Warashina T."/>
            <person name="Morita T."/>
            <person name="Arakawa K."/>
        </authorList>
    </citation>
    <scope>NUCLEOTIDE SEQUENCE [LARGE SCALE GENOMIC DNA]</scope>
    <source>
        <strain evidence="6 7">CS-K2</strain>
    </source>
</reference>
<dbReference type="Pfam" id="PF00437">
    <property type="entry name" value="T2SSE"/>
    <property type="match status" value="1"/>
</dbReference>
<keyword evidence="3" id="KW-0067">ATP-binding</keyword>
<dbReference type="GO" id="GO:0016887">
    <property type="term" value="F:ATP hydrolysis activity"/>
    <property type="evidence" value="ECO:0007669"/>
    <property type="project" value="TreeGrafter"/>
</dbReference>
<evidence type="ECO:0000259" key="5">
    <source>
        <dbReference type="Pfam" id="PF05157"/>
    </source>
</evidence>
<evidence type="ECO:0000256" key="2">
    <source>
        <dbReference type="ARBA" id="ARBA00022741"/>
    </source>
</evidence>
<dbReference type="EMBL" id="AP028947">
    <property type="protein sequence ID" value="BET24919.1"/>
    <property type="molecule type" value="Genomic_DNA"/>
</dbReference>
<keyword evidence="7" id="KW-1185">Reference proteome</keyword>